<feature type="compositionally biased region" description="Pro residues" evidence="2">
    <location>
        <begin position="948"/>
        <end position="958"/>
    </location>
</feature>
<evidence type="ECO:0000259" key="3">
    <source>
        <dbReference type="Pfam" id="PF05347"/>
    </source>
</evidence>
<feature type="region of interest" description="Disordered" evidence="2">
    <location>
        <begin position="278"/>
        <end position="299"/>
    </location>
</feature>
<dbReference type="InterPro" id="IPR045297">
    <property type="entry name" value="Complex1_LYR_LYRM4"/>
</dbReference>
<reference evidence="4 5" key="1">
    <citation type="journal article" date="2018" name="PLoS Genet.">
        <title>Repeat elements organise 3D genome structure and mediate transcription in the filamentous fungus Epichloe festucae.</title>
        <authorList>
            <person name="Winter D.J."/>
            <person name="Ganley A.R.D."/>
            <person name="Young C.A."/>
            <person name="Liachko I."/>
            <person name="Schardl C.L."/>
            <person name="Dupont P.Y."/>
            <person name="Berry D."/>
            <person name="Ram A."/>
            <person name="Scott B."/>
            <person name="Cox M.P."/>
        </authorList>
    </citation>
    <scope>NUCLEOTIDE SEQUENCE [LARGE SCALE GENOMIC DNA]</scope>
    <source>
        <strain evidence="4 5">Fl1</strain>
    </source>
</reference>
<dbReference type="AlphaFoldDB" id="A0A7S9KPF9"/>
<protein>
    <recommendedName>
        <fullName evidence="3">Complex 1 LYR protein domain-containing protein</fullName>
    </recommendedName>
</protein>
<gene>
    <name evidence="4" type="ORF">C2857_005110</name>
</gene>
<feature type="compositionally biased region" description="Basic and acidic residues" evidence="2">
    <location>
        <begin position="687"/>
        <end position="734"/>
    </location>
</feature>
<dbReference type="GO" id="GO:0016226">
    <property type="term" value="P:iron-sulfur cluster assembly"/>
    <property type="evidence" value="ECO:0007669"/>
    <property type="project" value="InterPro"/>
</dbReference>
<comment type="similarity">
    <text evidence="1">Belongs to the complex I LYR family.</text>
</comment>
<feature type="compositionally biased region" description="Basic and acidic residues" evidence="2">
    <location>
        <begin position="627"/>
        <end position="646"/>
    </location>
</feature>
<feature type="compositionally biased region" description="Acidic residues" evidence="2">
    <location>
        <begin position="438"/>
        <end position="477"/>
    </location>
</feature>
<feature type="compositionally biased region" description="Polar residues" evidence="2">
    <location>
        <begin position="418"/>
        <end position="429"/>
    </location>
</feature>
<feature type="compositionally biased region" description="Basic and acidic residues" evidence="2">
    <location>
        <begin position="907"/>
        <end position="945"/>
    </location>
</feature>
<accession>A0A7S9KPF9</accession>
<evidence type="ECO:0000256" key="1">
    <source>
        <dbReference type="ARBA" id="ARBA00009508"/>
    </source>
</evidence>
<proteinExistence type="inferred from homology"/>
<dbReference type="Pfam" id="PF05347">
    <property type="entry name" value="Complex1_LYR"/>
    <property type="match status" value="1"/>
</dbReference>
<dbReference type="Proteomes" id="UP000594364">
    <property type="component" value="Chromosome 2"/>
</dbReference>
<dbReference type="OrthoDB" id="275715at2759"/>
<evidence type="ECO:0000313" key="4">
    <source>
        <dbReference type="EMBL" id="QPG96728.1"/>
    </source>
</evidence>
<feature type="region of interest" description="Disordered" evidence="2">
    <location>
        <begin position="353"/>
        <end position="505"/>
    </location>
</feature>
<dbReference type="GO" id="GO:1990221">
    <property type="term" value="C:L-cysteine desulfurase complex"/>
    <property type="evidence" value="ECO:0007669"/>
    <property type="project" value="TreeGrafter"/>
</dbReference>
<dbReference type="EMBL" id="CP031386">
    <property type="protein sequence ID" value="QPG96728.1"/>
    <property type="molecule type" value="Genomic_DNA"/>
</dbReference>
<keyword evidence="5" id="KW-1185">Reference proteome</keyword>
<dbReference type="InterPro" id="IPR051522">
    <property type="entry name" value="ISC_assembly_LYR"/>
</dbReference>
<dbReference type="GO" id="GO:0005739">
    <property type="term" value="C:mitochondrion"/>
    <property type="evidence" value="ECO:0007669"/>
    <property type="project" value="TreeGrafter"/>
</dbReference>
<organism evidence="4 5">
    <name type="scientific">Epichloe festucae (strain Fl1)</name>
    <dbReference type="NCBI Taxonomy" id="877507"/>
    <lineage>
        <taxon>Eukaryota</taxon>
        <taxon>Fungi</taxon>
        <taxon>Dikarya</taxon>
        <taxon>Ascomycota</taxon>
        <taxon>Pezizomycotina</taxon>
        <taxon>Sordariomycetes</taxon>
        <taxon>Hypocreomycetidae</taxon>
        <taxon>Hypocreales</taxon>
        <taxon>Clavicipitaceae</taxon>
        <taxon>Epichloe</taxon>
    </lineage>
</organism>
<feature type="domain" description="Complex 1 LYR protein" evidence="3">
    <location>
        <begin position="14"/>
        <end position="71"/>
    </location>
</feature>
<dbReference type="PANTHER" id="PTHR13166:SF7">
    <property type="entry name" value="LYR MOTIF-CONTAINING PROTEIN 4"/>
    <property type="match status" value="1"/>
</dbReference>
<feature type="compositionally biased region" description="Basic and acidic residues" evidence="2">
    <location>
        <begin position="1005"/>
        <end position="1021"/>
    </location>
</feature>
<evidence type="ECO:0000313" key="5">
    <source>
        <dbReference type="Proteomes" id="UP000594364"/>
    </source>
</evidence>
<feature type="compositionally biased region" description="Pro residues" evidence="2">
    <location>
        <begin position="979"/>
        <end position="995"/>
    </location>
</feature>
<sequence>MSLVGSLKGDMPHQVRSLYRQLLRQGEQFTAYNFREYAKRRTRDAFRENKSISDQRQIQELVQKGLKELQVLKRQTVIGQFYTMDKLVVEGGISGRDNSSNGAVVRQKEQGSTRFYYTTPRNKNPAVCCIHGSFPRPQRCSDALLFRSPACICCTRRANRSGYAEHDDFEGLPVRQWRQDWVNVAPPQPQEQVQQNDIWAIELIHGMPKDSALLAPHSQELLRAARSGRLYKRPAPAEEEEADTEALQAAEKAEKKDEENAVQGFSIKLWKQIPRNNEGPGLSHLAKRRKGTVTISSKTSEEKTAGLTVTRATVRKVDAAGNPYTEEVTLADGQQVVGEIISTRVEAAPAAAAEGFVAPAPPQRRRPPPPPKRKSKAGPGRGKKKINNPPPGEGLAAGVTPAANGVGAVKVEGLWKHGTSQEGTGTPNPDSGMADGNGDGDGDGDDDDDDDDDDGDDDGDGDDDDQDEGDQQGDDADDAKIQDEEMTDAIDEPNPPTPSKPVFHAMDGIATLPDVVPPNPLTLAPSLASLAARSPKNEGSPLKNVMLQAQSPAESHAPPVIPTNAAEAAPVPAAVPVELPALETVISKVIDTEPPRNESLVAEPPSMVAGDEGQVRAEMDITMSKAVPEELGKADKAPAEDSKGEASYKGPSPDNVNPFPDVPLRDEALLPPPPEQVGNISSPRAYDGPDRVSDVGDKSRDSQMIDSGKMPERPPLHAHDSVMTEDTIKPEDSASVRYQMTESGAPSEVGTASAEETKDSAVARVGPVAEASRESSPPKAASPMEETETEMTAPAEPVSGKMSDETRRNSPVAPTSVLGDNPQAPAIRASPQTLGQELVAEPKEPTPSEAVRDENSPALKRAVQDSRRVNTPEQMNPVTVVEPKPYENVEAEPVPEVQDLQEPASTTRDEKPKRGYREKQSQEPVEERKQESQDEHRTEPMKEAKPPALEPEPFPVAKPAPTHLPEEAPSTSDAFPVPEAAPAPAPPLISPPILPPIADIASESRLTDAAEERKEDPPAGA</sequence>
<dbReference type="PANTHER" id="PTHR13166">
    <property type="entry name" value="PROTEIN C6ORF149"/>
    <property type="match status" value="1"/>
</dbReference>
<dbReference type="CDD" id="cd20264">
    <property type="entry name" value="Complex1_LYR_LYRM4"/>
    <property type="match status" value="1"/>
</dbReference>
<dbReference type="InterPro" id="IPR008011">
    <property type="entry name" value="Complex1_LYR_dom"/>
</dbReference>
<feature type="region of interest" description="Disordered" evidence="2">
    <location>
        <begin position="620"/>
        <end position="1021"/>
    </location>
</feature>
<feature type="compositionally biased region" description="Basic and acidic residues" evidence="2">
    <location>
        <begin position="840"/>
        <end position="855"/>
    </location>
</feature>
<name>A0A7S9KPF9_EPIFF</name>
<evidence type="ECO:0000256" key="2">
    <source>
        <dbReference type="SAM" id="MobiDB-lite"/>
    </source>
</evidence>
<feature type="compositionally biased region" description="Basic residues" evidence="2">
    <location>
        <begin position="363"/>
        <end position="386"/>
    </location>
</feature>